<evidence type="ECO:0000313" key="2">
    <source>
        <dbReference type="EMBL" id="ANI13457.1"/>
    </source>
</evidence>
<accession>A0A1A9K727</accession>
<dbReference type="PANTHER" id="PTHR34387">
    <property type="entry name" value="SLR1258 PROTEIN"/>
    <property type="match status" value="1"/>
</dbReference>
<evidence type="ECO:0000313" key="3">
    <source>
        <dbReference type="EMBL" id="SFC18169.1"/>
    </source>
</evidence>
<gene>
    <name evidence="2" type="ORF">A9C11_05425</name>
    <name evidence="3" type="ORF">SAMN05216577_103183</name>
</gene>
<dbReference type="Pfam" id="PF04402">
    <property type="entry name" value="SIMPL"/>
    <property type="match status" value="1"/>
</dbReference>
<protein>
    <submittedName>
        <fullName evidence="3">Predicted secreted protein</fullName>
    </submittedName>
</protein>
<keyword evidence="1" id="KW-0732">Signal</keyword>
<name>A0A1A9K727_9PSED</name>
<keyword evidence="5" id="KW-1185">Reference proteome</keyword>
<dbReference type="EMBL" id="CP015878">
    <property type="protein sequence ID" value="ANI13457.1"/>
    <property type="molecule type" value="Genomic_DNA"/>
</dbReference>
<feature type="chain" id="PRO_5011886515" evidence="1">
    <location>
        <begin position="27"/>
        <end position="237"/>
    </location>
</feature>
<evidence type="ECO:0000313" key="5">
    <source>
        <dbReference type="Proteomes" id="UP000183385"/>
    </source>
</evidence>
<proteinExistence type="predicted"/>
<dbReference type="AlphaFoldDB" id="A0A1A9K727"/>
<dbReference type="PANTHER" id="PTHR34387:SF1">
    <property type="entry name" value="PERIPLASMIC IMMUNOGENIC PROTEIN"/>
    <property type="match status" value="1"/>
</dbReference>
<dbReference type="Proteomes" id="UP000077748">
    <property type="component" value="Chromosome"/>
</dbReference>
<feature type="signal peptide" evidence="1">
    <location>
        <begin position="1"/>
        <end position="26"/>
    </location>
</feature>
<dbReference type="GO" id="GO:0006974">
    <property type="term" value="P:DNA damage response"/>
    <property type="evidence" value="ECO:0007669"/>
    <property type="project" value="TreeGrafter"/>
</dbReference>
<dbReference type="EMBL" id="FOLS01000003">
    <property type="protein sequence ID" value="SFC18169.1"/>
    <property type="molecule type" value="Genomic_DNA"/>
</dbReference>
<dbReference type="InterPro" id="IPR052022">
    <property type="entry name" value="26kDa_periplasmic_antigen"/>
</dbReference>
<reference evidence="2 4" key="1">
    <citation type="submission" date="2016-05" db="EMBL/GenBank/DDBJ databases">
        <title>Genome Sequence of Pseudomonas citronellolis Strain SJTE-3, an Estrogens and Persistent Organic Pollutants degradation strain.</title>
        <authorList>
            <person name="Liang R."/>
        </authorList>
    </citation>
    <scope>NUCLEOTIDE SEQUENCE [LARGE SCALE GENOMIC DNA]</scope>
    <source>
        <strain evidence="2 4">SJTE-3</strain>
    </source>
</reference>
<dbReference type="OrthoDB" id="7062395at2"/>
<dbReference type="RefSeq" id="WP_064582061.1">
    <property type="nucleotide sequence ID" value="NZ_CP015878.1"/>
</dbReference>
<dbReference type="Gene3D" id="3.30.70.2970">
    <property type="entry name" value="Protein of unknown function (DUF541), domain 2"/>
    <property type="match status" value="1"/>
</dbReference>
<sequence length="237" mass="24938">MSALKKSLAALAAAVALAATSFAAHADEPRYNLVSLHAEASQEVAHDQMHVTLFNEAQASDPAKLAAETTAALNAAVTEARKAKGVTVSLGSRNSYPVYDDKGQKITAWRERAELRLESSDFAALSQLTASLLGKLKMGNMSFSIADSTRQQNEDSLMKNAVAAFKARAQLLTDSLGGKGYRLVNLNLNSAGAPRPMPVMRMAAMKADAGFAAAPEIEAGTSQVTVTADGTIEVQMP</sequence>
<dbReference type="Proteomes" id="UP000183385">
    <property type="component" value="Unassembled WGS sequence"/>
</dbReference>
<reference evidence="3 5" key="2">
    <citation type="submission" date="2016-10" db="EMBL/GenBank/DDBJ databases">
        <authorList>
            <person name="Varghese N."/>
            <person name="Submissions S."/>
        </authorList>
    </citation>
    <scope>NUCLEOTIDE SEQUENCE [LARGE SCALE GENOMIC DNA]</scope>
    <source>
        <strain evidence="3 5">LMG 18378</strain>
    </source>
</reference>
<dbReference type="InterPro" id="IPR007497">
    <property type="entry name" value="SIMPL/DUF541"/>
</dbReference>
<evidence type="ECO:0000313" key="4">
    <source>
        <dbReference type="Proteomes" id="UP000077748"/>
    </source>
</evidence>
<evidence type="ECO:0000256" key="1">
    <source>
        <dbReference type="SAM" id="SignalP"/>
    </source>
</evidence>
<organism evidence="2 4">
    <name type="scientific">Pseudomonas citronellolis</name>
    <dbReference type="NCBI Taxonomy" id="53408"/>
    <lineage>
        <taxon>Bacteria</taxon>
        <taxon>Pseudomonadati</taxon>
        <taxon>Pseudomonadota</taxon>
        <taxon>Gammaproteobacteria</taxon>
        <taxon>Pseudomonadales</taxon>
        <taxon>Pseudomonadaceae</taxon>
        <taxon>Pseudomonas</taxon>
    </lineage>
</organism>
<dbReference type="Gene3D" id="3.30.110.170">
    <property type="entry name" value="Protein of unknown function (DUF541), domain 1"/>
    <property type="match status" value="1"/>
</dbReference>